<reference evidence="6" key="1">
    <citation type="submission" date="2016-10" db="EMBL/GenBank/DDBJ databases">
        <authorList>
            <person name="Varghese N."/>
            <person name="Submissions S."/>
        </authorList>
    </citation>
    <scope>NUCLEOTIDE SEQUENCE [LARGE SCALE GENOMIC DNA]</scope>
    <source>
        <strain evidence="6">DSM 45237</strain>
    </source>
</reference>
<dbReference type="Gene3D" id="1.10.260.40">
    <property type="entry name" value="lambda repressor-like DNA-binding domains"/>
    <property type="match status" value="1"/>
</dbReference>
<dbReference type="Pfam" id="PF13377">
    <property type="entry name" value="Peripla_BP_3"/>
    <property type="match status" value="1"/>
</dbReference>
<evidence type="ECO:0000313" key="6">
    <source>
        <dbReference type="Proteomes" id="UP000181980"/>
    </source>
</evidence>
<evidence type="ECO:0000256" key="1">
    <source>
        <dbReference type="ARBA" id="ARBA00023015"/>
    </source>
</evidence>
<keyword evidence="1" id="KW-0805">Transcription regulation</keyword>
<accession>A0A1H5JQU2</accession>
<dbReference type="CDD" id="cd01392">
    <property type="entry name" value="HTH_LacI"/>
    <property type="match status" value="1"/>
</dbReference>
<evidence type="ECO:0000313" key="5">
    <source>
        <dbReference type="EMBL" id="SEE54800.1"/>
    </source>
</evidence>
<dbReference type="SMART" id="SM00354">
    <property type="entry name" value="HTH_LACI"/>
    <property type="match status" value="1"/>
</dbReference>
<dbReference type="PANTHER" id="PTHR30146">
    <property type="entry name" value="LACI-RELATED TRANSCRIPTIONAL REPRESSOR"/>
    <property type="match status" value="1"/>
</dbReference>
<dbReference type="AlphaFoldDB" id="A0A1H5JQU2"/>
<name>A0A1H5JQU2_9ACTN</name>
<dbReference type="OrthoDB" id="3226810at2"/>
<dbReference type="Gene3D" id="3.40.50.2300">
    <property type="match status" value="2"/>
</dbReference>
<dbReference type="InterPro" id="IPR000843">
    <property type="entry name" value="HTH_LacI"/>
</dbReference>
<dbReference type="EMBL" id="FNUC01000003">
    <property type="protein sequence ID" value="SEE54800.1"/>
    <property type="molecule type" value="Genomic_DNA"/>
</dbReference>
<organism evidence="5 6">
    <name type="scientific">Jiangella alba</name>
    <dbReference type="NCBI Taxonomy" id="561176"/>
    <lineage>
        <taxon>Bacteria</taxon>
        <taxon>Bacillati</taxon>
        <taxon>Actinomycetota</taxon>
        <taxon>Actinomycetes</taxon>
        <taxon>Jiangellales</taxon>
        <taxon>Jiangellaceae</taxon>
        <taxon>Jiangella</taxon>
    </lineage>
</organism>
<dbReference type="Proteomes" id="UP000181980">
    <property type="component" value="Unassembled WGS sequence"/>
</dbReference>
<sequence>MAEQPRGSVTLMDVAARAGVSLATASRALNGSTRKVGDDLRERVLAAARSLNYAANAQAQAMARGRTNVVGLVVHDIADPYFSSIAAGVMEAAEGHHVLVTLGSTLRRPEREVDYLVALRGQRSRAVILAGSRMDDSPVAEALRREIDIFENDGGNVVAISQKQLPVDTVVIENRLGARELATSLVDLGYRRFGVLAGPDAMLTARDRVHGFREGLGRSGIDLDPAFVVHGAFTRDGGYQAMSTLLGRIGELDCVFAVNDVMAVGAMVAGREQGLEVPRDIGLAGFDDISTLRDVNPALTTVRLPLEKVGASAFELVLSAADRTKPRTRRIKGEVVLRQSTRTVAASPA</sequence>
<dbReference type="CDD" id="cd06267">
    <property type="entry name" value="PBP1_LacI_sugar_binding-like"/>
    <property type="match status" value="1"/>
</dbReference>
<gene>
    <name evidence="5" type="ORF">SAMN04488561_1695</name>
</gene>
<dbReference type="SUPFAM" id="SSF47413">
    <property type="entry name" value="lambda repressor-like DNA-binding domains"/>
    <property type="match status" value="1"/>
</dbReference>
<keyword evidence="6" id="KW-1185">Reference proteome</keyword>
<evidence type="ECO:0000259" key="4">
    <source>
        <dbReference type="PROSITE" id="PS50932"/>
    </source>
</evidence>
<dbReference type="InterPro" id="IPR046335">
    <property type="entry name" value="LacI/GalR-like_sensor"/>
</dbReference>
<feature type="domain" description="HTH lacI-type" evidence="4">
    <location>
        <begin position="9"/>
        <end position="64"/>
    </location>
</feature>
<dbReference type="Pfam" id="PF00356">
    <property type="entry name" value="LacI"/>
    <property type="match status" value="1"/>
</dbReference>
<dbReference type="SUPFAM" id="SSF53822">
    <property type="entry name" value="Periplasmic binding protein-like I"/>
    <property type="match status" value="1"/>
</dbReference>
<dbReference type="RefSeq" id="WP_069110946.1">
    <property type="nucleotide sequence ID" value="NZ_FNUC01000003.1"/>
</dbReference>
<proteinExistence type="predicted"/>
<dbReference type="GO" id="GO:0003700">
    <property type="term" value="F:DNA-binding transcription factor activity"/>
    <property type="evidence" value="ECO:0007669"/>
    <property type="project" value="TreeGrafter"/>
</dbReference>
<keyword evidence="3" id="KW-0804">Transcription</keyword>
<dbReference type="STRING" id="561176.SAMN04488561_1695"/>
<dbReference type="PANTHER" id="PTHR30146:SF153">
    <property type="entry name" value="LACTOSE OPERON REPRESSOR"/>
    <property type="match status" value="1"/>
</dbReference>
<evidence type="ECO:0000256" key="2">
    <source>
        <dbReference type="ARBA" id="ARBA00023125"/>
    </source>
</evidence>
<dbReference type="InterPro" id="IPR010982">
    <property type="entry name" value="Lambda_DNA-bd_dom_sf"/>
</dbReference>
<dbReference type="GO" id="GO:0000976">
    <property type="term" value="F:transcription cis-regulatory region binding"/>
    <property type="evidence" value="ECO:0007669"/>
    <property type="project" value="TreeGrafter"/>
</dbReference>
<keyword evidence="2" id="KW-0238">DNA-binding</keyword>
<evidence type="ECO:0000256" key="3">
    <source>
        <dbReference type="ARBA" id="ARBA00023163"/>
    </source>
</evidence>
<dbReference type="InterPro" id="IPR028082">
    <property type="entry name" value="Peripla_BP_I"/>
</dbReference>
<dbReference type="PROSITE" id="PS50932">
    <property type="entry name" value="HTH_LACI_2"/>
    <property type="match status" value="1"/>
</dbReference>
<dbReference type="PROSITE" id="PS00356">
    <property type="entry name" value="HTH_LACI_1"/>
    <property type="match status" value="1"/>
</dbReference>
<protein>
    <submittedName>
        <fullName evidence="5">Transcriptional regulator, LacI family</fullName>
    </submittedName>
</protein>